<sequence>MYSILSSTLTILVVIISCASLVSCNVPELSAMKTLLRVYFPNLNENTTIYSFLSDEKNVELLDKVHLHSCIDLKRKRKIRSLDWLWSEFSLPANNLLLNSSTTFSLPPVYTLNETAEQEFSHEGRFYNPYAPAVKNVTKSPDNVVNVVSGDNETTTESGKTEWPTNAVGERIPKQHMKALDYINMINNDMDAERDAAGAGGCPLGFGRN</sequence>
<dbReference type="EMBL" id="HBUF01374864">
    <property type="protein sequence ID" value="CAG6727842.1"/>
    <property type="molecule type" value="Transcribed_RNA"/>
</dbReference>
<evidence type="ECO:0000313" key="2">
    <source>
        <dbReference type="EMBL" id="CAG6610505.1"/>
    </source>
</evidence>
<feature type="signal peptide" evidence="1">
    <location>
        <begin position="1"/>
        <end position="24"/>
    </location>
</feature>
<dbReference type="EMBL" id="HBUF01177300">
    <property type="protein sequence ID" value="CAG6654292.1"/>
    <property type="molecule type" value="Transcribed_RNA"/>
</dbReference>
<dbReference type="AlphaFoldDB" id="A0A8D8LGX2"/>
<proteinExistence type="predicted"/>
<accession>A0A8D8LGX2</accession>
<name>A0A8D8LGX2_9HEMI</name>
<dbReference type="EMBL" id="HBUF01177301">
    <property type="protein sequence ID" value="CAG6654293.1"/>
    <property type="molecule type" value="Transcribed_RNA"/>
</dbReference>
<dbReference type="EMBL" id="HBUF01177302">
    <property type="protein sequence ID" value="CAG6654294.1"/>
    <property type="molecule type" value="Transcribed_RNA"/>
</dbReference>
<evidence type="ECO:0000256" key="1">
    <source>
        <dbReference type="SAM" id="SignalP"/>
    </source>
</evidence>
<dbReference type="EMBL" id="HBUF01177303">
    <property type="protein sequence ID" value="CAG6654295.1"/>
    <property type="molecule type" value="Transcribed_RNA"/>
</dbReference>
<keyword evidence="1" id="KW-0732">Signal</keyword>
<organism evidence="2">
    <name type="scientific">Cacopsylla melanoneura</name>
    <dbReference type="NCBI Taxonomy" id="428564"/>
    <lineage>
        <taxon>Eukaryota</taxon>
        <taxon>Metazoa</taxon>
        <taxon>Ecdysozoa</taxon>
        <taxon>Arthropoda</taxon>
        <taxon>Hexapoda</taxon>
        <taxon>Insecta</taxon>
        <taxon>Pterygota</taxon>
        <taxon>Neoptera</taxon>
        <taxon>Paraneoptera</taxon>
        <taxon>Hemiptera</taxon>
        <taxon>Sternorrhyncha</taxon>
        <taxon>Psylloidea</taxon>
        <taxon>Psyllidae</taxon>
        <taxon>Psyllinae</taxon>
        <taxon>Cacopsylla</taxon>
    </lineage>
</organism>
<protein>
    <submittedName>
        <fullName evidence="2">Uncharacterized protein</fullName>
    </submittedName>
</protein>
<dbReference type="EMBL" id="HBUF01018631">
    <property type="protein sequence ID" value="CAG6610505.1"/>
    <property type="molecule type" value="Transcribed_RNA"/>
</dbReference>
<reference evidence="2" key="1">
    <citation type="submission" date="2021-05" db="EMBL/GenBank/DDBJ databases">
        <authorList>
            <person name="Alioto T."/>
            <person name="Alioto T."/>
            <person name="Gomez Garrido J."/>
        </authorList>
    </citation>
    <scope>NUCLEOTIDE SEQUENCE</scope>
</reference>
<feature type="chain" id="PRO_5036428353" evidence="1">
    <location>
        <begin position="25"/>
        <end position="209"/>
    </location>
</feature>